<evidence type="ECO:0008006" key="3">
    <source>
        <dbReference type="Google" id="ProtNLM"/>
    </source>
</evidence>
<dbReference type="EMBL" id="JBAHYK010002407">
    <property type="protein sequence ID" value="KAL0565134.1"/>
    <property type="molecule type" value="Genomic_DNA"/>
</dbReference>
<reference evidence="1 2" key="1">
    <citation type="submission" date="2024-02" db="EMBL/GenBank/DDBJ databases">
        <title>A draft genome for the cacao thread blight pathogen Marasmius crinis-equi.</title>
        <authorList>
            <person name="Cohen S.P."/>
            <person name="Baruah I.K."/>
            <person name="Amoako-Attah I."/>
            <person name="Bukari Y."/>
            <person name="Meinhardt L.W."/>
            <person name="Bailey B.A."/>
        </authorList>
    </citation>
    <scope>NUCLEOTIDE SEQUENCE [LARGE SCALE GENOMIC DNA]</scope>
    <source>
        <strain evidence="1 2">GH-76</strain>
    </source>
</reference>
<comment type="caution">
    <text evidence="1">The sequence shown here is derived from an EMBL/GenBank/DDBJ whole genome shotgun (WGS) entry which is preliminary data.</text>
</comment>
<dbReference type="Gene3D" id="1.20.1280.50">
    <property type="match status" value="1"/>
</dbReference>
<evidence type="ECO:0000313" key="2">
    <source>
        <dbReference type="Proteomes" id="UP001465976"/>
    </source>
</evidence>
<evidence type="ECO:0000313" key="1">
    <source>
        <dbReference type="EMBL" id="KAL0565134.1"/>
    </source>
</evidence>
<name>A0ABR3EQF6_9AGAR</name>
<gene>
    <name evidence="1" type="ORF">V5O48_016899</name>
</gene>
<dbReference type="SUPFAM" id="SSF52047">
    <property type="entry name" value="RNI-like"/>
    <property type="match status" value="1"/>
</dbReference>
<proteinExistence type="predicted"/>
<sequence length="603" mass="68109">MIDSVDSTSTTRLVTLCLQCNHTFLPHVTHPPITKAESRSQPLLPEELERLQNQIIDELFELERWDKEIFRLRGLLDDMQIHRDALSQQLFERRGLLSASRRLPDELWLKIFTLSVGCKGSKLGVSEDQWNQVTAESLWLSHVCSRWRGIIMSSQSMWSSVFVNLYALERDVVSILKLYLELGSRDSGSGGGKGIDIVVHYDLSHNFDTSMRTARRPPIIWDLETESAWTEYSEKAFSFLLQSENMRRFRSLSLKNIKWRLPTPGETEIDFPLLEHVFLDACGLRSISLMWLGQVLPRAPNLWEVVLGSGLTPTTLDLTTLLAHSQIGSLHFLDVNQIEGGLLNVVKVLPTIPRLEHLRIDSWGFEDGDFILPAKVECPNLRSLTLMCGHAGNHTAHTAFLRCLQLPSLEFLSVRAGSDNPSSGALEGLKGLEYTLQTSSFSSSLKELAIECKMDEEVGRKVFPDILRALPNLVSFSANTRGDWPEHIVFKLLEDLTNDSSLGSNLRKIALERRTPYLNFDGYLEMAERIVSRLEGMAGRLKEVTLVLELAGSDHEQGAGGSRSSRRIEKVAERLRTLEEENGMKCGLFYIIHMTRKLLAGSR</sequence>
<feature type="non-terminal residue" evidence="1">
    <location>
        <position position="603"/>
    </location>
</feature>
<protein>
    <recommendedName>
        <fullName evidence="3">F-box domain-containing protein</fullName>
    </recommendedName>
</protein>
<dbReference type="InterPro" id="IPR032675">
    <property type="entry name" value="LRR_dom_sf"/>
</dbReference>
<dbReference type="Proteomes" id="UP001465976">
    <property type="component" value="Unassembled WGS sequence"/>
</dbReference>
<accession>A0ABR3EQF6</accession>
<dbReference type="Gene3D" id="3.80.10.10">
    <property type="entry name" value="Ribonuclease Inhibitor"/>
    <property type="match status" value="1"/>
</dbReference>
<keyword evidence="2" id="KW-1185">Reference proteome</keyword>
<organism evidence="1 2">
    <name type="scientific">Marasmius crinis-equi</name>
    <dbReference type="NCBI Taxonomy" id="585013"/>
    <lineage>
        <taxon>Eukaryota</taxon>
        <taxon>Fungi</taxon>
        <taxon>Dikarya</taxon>
        <taxon>Basidiomycota</taxon>
        <taxon>Agaricomycotina</taxon>
        <taxon>Agaricomycetes</taxon>
        <taxon>Agaricomycetidae</taxon>
        <taxon>Agaricales</taxon>
        <taxon>Marasmiineae</taxon>
        <taxon>Marasmiaceae</taxon>
        <taxon>Marasmius</taxon>
    </lineage>
</organism>